<organism evidence="2 3">
    <name type="scientific">Costertonia aggregata</name>
    <dbReference type="NCBI Taxonomy" id="343403"/>
    <lineage>
        <taxon>Bacteria</taxon>
        <taxon>Pseudomonadati</taxon>
        <taxon>Bacteroidota</taxon>
        <taxon>Flavobacteriia</taxon>
        <taxon>Flavobacteriales</taxon>
        <taxon>Flavobacteriaceae</taxon>
        <taxon>Costertonia</taxon>
    </lineage>
</organism>
<keyword evidence="3" id="KW-1185">Reference proteome</keyword>
<dbReference type="EMBL" id="CP058595">
    <property type="protein sequence ID" value="QLG44453.1"/>
    <property type="molecule type" value="Genomic_DNA"/>
</dbReference>
<protein>
    <submittedName>
        <fullName evidence="2">DUF2061 domain-containing protein</fullName>
    </submittedName>
</protein>
<dbReference type="InterPro" id="IPR018638">
    <property type="entry name" value="DUF2061_membrane"/>
</dbReference>
<dbReference type="Proteomes" id="UP000509302">
    <property type="component" value="Chromosome"/>
</dbReference>
<dbReference type="Pfam" id="PF09834">
    <property type="entry name" value="DUF2061"/>
    <property type="match status" value="1"/>
</dbReference>
<dbReference type="AlphaFoldDB" id="A0A7H9AM57"/>
<dbReference type="RefSeq" id="WP_179240787.1">
    <property type="nucleotide sequence ID" value="NZ_CP058595.1"/>
</dbReference>
<dbReference type="KEGG" id="cagg:HYG79_03525"/>
<evidence type="ECO:0000259" key="1">
    <source>
        <dbReference type="Pfam" id="PF09834"/>
    </source>
</evidence>
<sequence>MIVDQLVLSKKESKTKYEADKKSERPIRSVAKAVSWRVIGTLDTLLISYILTGEVAIAASIASIDFITKMFLYFFHERLWNKINWGK</sequence>
<evidence type="ECO:0000313" key="3">
    <source>
        <dbReference type="Proteomes" id="UP000509302"/>
    </source>
</evidence>
<name>A0A7H9AM57_9FLAO</name>
<proteinExistence type="predicted"/>
<accession>A0A7H9AM57</accession>
<evidence type="ECO:0000313" key="2">
    <source>
        <dbReference type="EMBL" id="QLG44453.1"/>
    </source>
</evidence>
<gene>
    <name evidence="2" type="ORF">HYG79_03525</name>
</gene>
<reference evidence="2 3" key="1">
    <citation type="journal article" date="2006" name="Int. J. Syst. Evol. Microbiol.">
        <title>Costertonia aggregata gen. nov., sp. nov., a mesophilic marine bacterium of the family Flavobacteriaceae, isolated from a mature biofilm.</title>
        <authorList>
            <person name="Kwon K.K."/>
            <person name="Lee Y.K."/>
            <person name="Lee H.K."/>
        </authorList>
    </citation>
    <scope>NUCLEOTIDE SEQUENCE [LARGE SCALE GENOMIC DNA]</scope>
    <source>
        <strain evidence="2 3">KCCM 42265</strain>
    </source>
</reference>
<feature type="domain" description="DUF2061" evidence="1">
    <location>
        <begin position="30"/>
        <end position="81"/>
    </location>
</feature>